<organism evidence="2 3">
    <name type="scientific">Nannochloropsis gaditana</name>
    <dbReference type="NCBI Taxonomy" id="72520"/>
    <lineage>
        <taxon>Eukaryota</taxon>
        <taxon>Sar</taxon>
        <taxon>Stramenopiles</taxon>
        <taxon>Ochrophyta</taxon>
        <taxon>Eustigmatophyceae</taxon>
        <taxon>Eustigmatales</taxon>
        <taxon>Monodopsidaceae</taxon>
        <taxon>Nannochloropsis</taxon>
    </lineage>
</organism>
<evidence type="ECO:0000313" key="2">
    <source>
        <dbReference type="EMBL" id="EWM27346.1"/>
    </source>
</evidence>
<sequence length="464" mass="51238">MAALFLVDADIAWLKCGIKSGWNLVVPTEGIEGGKGLVPEDMDTRARRMRNLDECSSKRHAPGNTACCVTQPASLLLTRLNDDLLARVLSFTAQWHVIRSISGSTRTFSDLLVRSLAIKPHTPLHVLHRVMTRVGENVLVLDLTGNRHLNDASLRHILEETCPRLHHLVLNYCRQLTPAVVPILSRVPRVAVRGCWRLLTPSPSLSSDVVLELQLLALQQNDRHRHDGVAKYFEFASSANRLVGPGQDGEEEGGEEEGEDTKGGGSSAEGRGSISRPGMSTGGALNNRRCVPGTGAVVEEGRESTTEGRLPLLSLRAFHVVYDRLQPLLGCQSFSIRRLQYESVDRACFLVRTTVKKVASTGTSASVSMAAGDGFSRQQHYLWLLSRQKEGEWKKCWLTDAIISAEHGLLSLWNLPLCEEGRGEDRGEHCVQKEIESSLGITKDDRVSCLIPFRVEKCNTKTRK</sequence>
<dbReference type="PANTHER" id="PTHR35716">
    <property type="entry name" value="OS05G0574700 PROTEIN-RELATED"/>
    <property type="match status" value="1"/>
</dbReference>
<reference evidence="2 3" key="1">
    <citation type="journal article" date="2014" name="Mol. Plant">
        <title>Chromosome Scale Genome Assembly and Transcriptome Profiling of Nannochloropsis gaditana in Nitrogen Depletion.</title>
        <authorList>
            <person name="Corteggiani Carpinelli E."/>
            <person name="Telatin A."/>
            <person name="Vitulo N."/>
            <person name="Forcato C."/>
            <person name="D'Angelo M."/>
            <person name="Schiavon R."/>
            <person name="Vezzi A."/>
            <person name="Giacometti G.M."/>
            <person name="Morosinotto T."/>
            <person name="Valle G."/>
        </authorList>
    </citation>
    <scope>NUCLEOTIDE SEQUENCE [LARGE SCALE GENOMIC DNA]</scope>
    <source>
        <strain evidence="2 3">B-31</strain>
    </source>
</reference>
<evidence type="ECO:0000313" key="3">
    <source>
        <dbReference type="Proteomes" id="UP000019335"/>
    </source>
</evidence>
<dbReference type="EMBL" id="AZIL01000492">
    <property type="protein sequence ID" value="EWM27346.1"/>
    <property type="molecule type" value="Genomic_DNA"/>
</dbReference>
<keyword evidence="3" id="KW-1185">Reference proteome</keyword>
<comment type="caution">
    <text evidence="2">The sequence shown here is derived from an EMBL/GenBank/DDBJ whole genome shotgun (WGS) entry which is preliminary data.</text>
</comment>
<protein>
    <submittedName>
        <fullName evidence="2">Uncharacterized protein</fullName>
    </submittedName>
</protein>
<dbReference type="Proteomes" id="UP000019335">
    <property type="component" value="Chromosome 7"/>
</dbReference>
<proteinExistence type="predicted"/>
<dbReference type="AlphaFoldDB" id="W7U385"/>
<dbReference type="InterPro" id="IPR032675">
    <property type="entry name" value="LRR_dom_sf"/>
</dbReference>
<evidence type="ECO:0000256" key="1">
    <source>
        <dbReference type="SAM" id="MobiDB-lite"/>
    </source>
</evidence>
<dbReference type="Gene3D" id="3.80.10.10">
    <property type="entry name" value="Ribonuclease Inhibitor"/>
    <property type="match status" value="1"/>
</dbReference>
<dbReference type="SUPFAM" id="SSF52047">
    <property type="entry name" value="RNI-like"/>
    <property type="match status" value="1"/>
</dbReference>
<feature type="compositionally biased region" description="Acidic residues" evidence="1">
    <location>
        <begin position="248"/>
        <end position="259"/>
    </location>
</feature>
<accession>W7U385</accession>
<dbReference type="OrthoDB" id="550575at2759"/>
<gene>
    <name evidence="2" type="ORF">Naga_100226g11</name>
</gene>
<feature type="region of interest" description="Disordered" evidence="1">
    <location>
        <begin position="241"/>
        <end position="290"/>
    </location>
</feature>
<name>W7U385_9STRA</name>